<dbReference type="Pfam" id="PF13556">
    <property type="entry name" value="HTH_30"/>
    <property type="match status" value="1"/>
</dbReference>
<feature type="domain" description="GAF" evidence="2">
    <location>
        <begin position="25"/>
        <end position="175"/>
    </location>
</feature>
<dbReference type="EMBL" id="FOHX01000003">
    <property type="protein sequence ID" value="SET44958.1"/>
    <property type="molecule type" value="Genomic_DNA"/>
</dbReference>
<dbReference type="InterPro" id="IPR029016">
    <property type="entry name" value="GAF-like_dom_sf"/>
</dbReference>
<dbReference type="InterPro" id="IPR042070">
    <property type="entry name" value="PucR_C-HTH_sf"/>
</dbReference>
<accession>A0A1I0EJV8</accession>
<feature type="coiled-coil region" evidence="1">
    <location>
        <begin position="171"/>
        <end position="198"/>
    </location>
</feature>
<evidence type="ECO:0000313" key="3">
    <source>
        <dbReference type="EMBL" id="SET44958.1"/>
    </source>
</evidence>
<dbReference type="SMART" id="SM00065">
    <property type="entry name" value="GAF"/>
    <property type="match status" value="1"/>
</dbReference>
<dbReference type="STRING" id="568860.SAMN05421811_10366"/>
<dbReference type="InterPro" id="IPR025736">
    <property type="entry name" value="PucR_C-HTH_dom"/>
</dbReference>
<dbReference type="InterPro" id="IPR003018">
    <property type="entry name" value="GAF"/>
</dbReference>
<name>A0A1I0EJV8_9ACTN</name>
<dbReference type="InterPro" id="IPR051448">
    <property type="entry name" value="CdaR-like_regulators"/>
</dbReference>
<keyword evidence="4" id="KW-1185">Reference proteome</keyword>
<evidence type="ECO:0000259" key="2">
    <source>
        <dbReference type="SMART" id="SM00065"/>
    </source>
</evidence>
<dbReference type="Gene3D" id="3.30.450.40">
    <property type="match status" value="1"/>
</dbReference>
<proteinExistence type="predicted"/>
<evidence type="ECO:0000256" key="1">
    <source>
        <dbReference type="SAM" id="Coils"/>
    </source>
</evidence>
<keyword evidence="1" id="KW-0175">Coiled coil</keyword>
<reference evidence="3 4" key="1">
    <citation type="submission" date="2016-10" db="EMBL/GenBank/DDBJ databases">
        <authorList>
            <person name="de Groot N.N."/>
        </authorList>
    </citation>
    <scope>NUCLEOTIDE SEQUENCE [LARGE SCALE GENOMIC DNA]</scope>
    <source>
        <strain evidence="3 4">CGMCC 4.5598</strain>
    </source>
</reference>
<dbReference type="PANTHER" id="PTHR33744:SF1">
    <property type="entry name" value="DNA-BINDING TRANSCRIPTIONAL ACTIVATOR ADER"/>
    <property type="match status" value="1"/>
</dbReference>
<sequence length="578" mass="62838">MDPGRRDRALHSLFASARALTALGEPDEVLAAIVKHAHDLVGTDFTYLSVIDENGNLSLRAHEGVFSSVFRTARVPISTGVGAKVIESAAPYWTVDYLADETLDHDPGFDEVVRTEGMKALLGVPLLVSGAVVGVLYAADRQRRSFAGDEVGMLAAFADHAAVVLENARLYQEARRALDDLRQAYSTIEAQVETMRRAAAIHEDLTRLVLDGGHAGEVAEMLVAHLGGRVTVYDRTGQIQASRCAQGPAEASSPVSSAVFAETRRAGRRREHLDPDGRRHQIVAVLAGETLLGHVVLTRAEPITDAEEDTLERAAQIVGLLTLTQEAMVEAENRVRGELLTEVLRGHTIDDGLRARASARGVDLDRLTGLIIADAGAERVAEMGRRLHAMAEDWQGLAGEHLGSAVMLLTAEDVPAAARAVHRRLKAETEAPVLVVSGRATDRPDWVATFTLTARCLSVAKVLGDADRAVSTQDYELYALAFDPARDKELRHFLSSTIGPLLDYDRRRSTDLLPTLAAYFDASGNVAQAARHLHVHVNTMLKRLDRISELLGPGWRDPEPGLRIHLAVRLHKLSRSSR</sequence>
<dbReference type="Proteomes" id="UP000199361">
    <property type="component" value="Unassembled WGS sequence"/>
</dbReference>
<dbReference type="Gene3D" id="1.10.10.2840">
    <property type="entry name" value="PucR C-terminal helix-turn-helix domain"/>
    <property type="match status" value="1"/>
</dbReference>
<dbReference type="OrthoDB" id="8026818at2"/>
<dbReference type="PANTHER" id="PTHR33744">
    <property type="entry name" value="CARBOHYDRATE DIACID REGULATOR"/>
    <property type="match status" value="1"/>
</dbReference>
<gene>
    <name evidence="3" type="ORF">SAMN05421811_10366</name>
</gene>
<dbReference type="RefSeq" id="WP_091079133.1">
    <property type="nucleotide sequence ID" value="NZ_FOHX01000003.1"/>
</dbReference>
<dbReference type="SUPFAM" id="SSF55781">
    <property type="entry name" value="GAF domain-like"/>
    <property type="match status" value="1"/>
</dbReference>
<protein>
    <submittedName>
        <fullName evidence="3">GAF domain-containing protein</fullName>
    </submittedName>
</protein>
<organism evidence="3 4">
    <name type="scientific">Nonomuraea wenchangensis</name>
    <dbReference type="NCBI Taxonomy" id="568860"/>
    <lineage>
        <taxon>Bacteria</taxon>
        <taxon>Bacillati</taxon>
        <taxon>Actinomycetota</taxon>
        <taxon>Actinomycetes</taxon>
        <taxon>Streptosporangiales</taxon>
        <taxon>Streptosporangiaceae</taxon>
        <taxon>Nonomuraea</taxon>
    </lineage>
</organism>
<evidence type="ECO:0000313" key="4">
    <source>
        <dbReference type="Proteomes" id="UP000199361"/>
    </source>
</evidence>
<dbReference type="Pfam" id="PF01590">
    <property type="entry name" value="GAF"/>
    <property type="match status" value="1"/>
</dbReference>
<dbReference type="AlphaFoldDB" id="A0A1I0EJV8"/>